<name>A0A0D1E355_MYCMD</name>
<sequence length="198" mass="21184">MKFVSILLPFVAFAISCTAIAVPQPDASGADEPYKYDDSEDVGKGAIEPHDVKWKQTEDKPLSQLKGGLGSSVEGFFPDMSAEKVGLGCGLNWDKGQLHAGFDGGDPNSGVGGGFTWTKQALSSIVGVHFGETKINLNLTVTDQNKVLFTINDKDVDWNQVMQLTTKPIPPQPIQDGNAPAPQSPLPVQHDKEPKPDA</sequence>
<evidence type="ECO:0000313" key="3">
    <source>
        <dbReference type="EMBL" id="KIS70519.1"/>
    </source>
</evidence>
<dbReference type="eggNOG" id="ENOG502RE3Y">
    <property type="taxonomic scope" value="Eukaryota"/>
</dbReference>
<feature type="signal peptide" evidence="2">
    <location>
        <begin position="1"/>
        <end position="19"/>
    </location>
</feature>
<dbReference type="InParanoid" id="A0A0D1E355"/>
<gene>
    <name evidence="3" type="ORF">UMAG_01690</name>
</gene>
<dbReference type="KEGG" id="uma:UMAG_01690"/>
<dbReference type="Proteomes" id="UP000000561">
    <property type="component" value="Chromosome 3"/>
</dbReference>
<dbReference type="EMBL" id="CM003142">
    <property type="protein sequence ID" value="KIS70519.1"/>
    <property type="molecule type" value="Genomic_DNA"/>
</dbReference>
<dbReference type="STRING" id="237631.A0A0D1E355"/>
<dbReference type="GeneID" id="23562613"/>
<feature type="compositionally biased region" description="Basic and acidic residues" evidence="1">
    <location>
        <begin position="189"/>
        <end position="198"/>
    </location>
</feature>
<feature type="region of interest" description="Disordered" evidence="1">
    <location>
        <begin position="167"/>
        <end position="198"/>
    </location>
</feature>
<keyword evidence="4" id="KW-1185">Reference proteome</keyword>
<proteinExistence type="predicted"/>
<evidence type="ECO:0000256" key="2">
    <source>
        <dbReference type="SAM" id="SignalP"/>
    </source>
</evidence>
<evidence type="ECO:0000313" key="4">
    <source>
        <dbReference type="Proteomes" id="UP000000561"/>
    </source>
</evidence>
<dbReference type="PROSITE" id="PS51257">
    <property type="entry name" value="PROKAR_LIPOPROTEIN"/>
    <property type="match status" value="1"/>
</dbReference>
<keyword evidence="2" id="KW-0732">Signal</keyword>
<reference evidence="3 4" key="1">
    <citation type="journal article" date="2006" name="Nature">
        <title>Insights from the genome of the biotrophic fungal plant pathogen Ustilago maydis.</title>
        <authorList>
            <person name="Kamper J."/>
            <person name="Kahmann R."/>
            <person name="Bolker M."/>
            <person name="Ma L.J."/>
            <person name="Brefort T."/>
            <person name="Saville B.J."/>
            <person name="Banuett F."/>
            <person name="Kronstad J.W."/>
            <person name="Gold S.E."/>
            <person name="Muller O."/>
            <person name="Perlin M.H."/>
            <person name="Wosten H.A."/>
            <person name="de Vries R."/>
            <person name="Ruiz-Herrera J."/>
            <person name="Reynaga-Pena C.G."/>
            <person name="Snetselaar K."/>
            <person name="McCann M."/>
            <person name="Perez-Martin J."/>
            <person name="Feldbrugge M."/>
            <person name="Basse C.W."/>
            <person name="Steinberg G."/>
            <person name="Ibeas J.I."/>
            <person name="Holloman W."/>
            <person name="Guzman P."/>
            <person name="Farman M."/>
            <person name="Stajich J.E."/>
            <person name="Sentandreu R."/>
            <person name="Gonzalez-Prieto J.M."/>
            <person name="Kennell J.C."/>
            <person name="Molina L."/>
            <person name="Schirawski J."/>
            <person name="Mendoza-Mendoza A."/>
            <person name="Greilinger D."/>
            <person name="Munch K."/>
            <person name="Rossel N."/>
            <person name="Scherer M."/>
            <person name="Vranes M."/>
            <person name="Ladendorf O."/>
            <person name="Vincon V."/>
            <person name="Fuchs U."/>
            <person name="Sandrock B."/>
            <person name="Meng S."/>
            <person name="Ho E.C."/>
            <person name="Cahill M.J."/>
            <person name="Boyce K.J."/>
            <person name="Klose J."/>
            <person name="Klosterman S.J."/>
            <person name="Deelstra H.J."/>
            <person name="Ortiz-Castellanos L."/>
            <person name="Li W."/>
            <person name="Sanchez-Alonso P."/>
            <person name="Schreier P.H."/>
            <person name="Hauser-Hahn I."/>
            <person name="Vaupel M."/>
            <person name="Koopmann E."/>
            <person name="Friedrich G."/>
            <person name="Voss H."/>
            <person name="Schluter T."/>
            <person name="Margolis J."/>
            <person name="Platt D."/>
            <person name="Swimmer C."/>
            <person name="Gnirke A."/>
            <person name="Chen F."/>
            <person name="Vysotskaia V."/>
            <person name="Mannhaupt G."/>
            <person name="Guldener U."/>
            <person name="Munsterkotter M."/>
            <person name="Haase D."/>
            <person name="Oesterheld M."/>
            <person name="Mewes H.W."/>
            <person name="Mauceli E.W."/>
            <person name="DeCaprio D."/>
            <person name="Wade C.M."/>
            <person name="Butler J."/>
            <person name="Young S."/>
            <person name="Jaffe D.B."/>
            <person name="Calvo S."/>
            <person name="Nusbaum C."/>
            <person name="Galagan J."/>
            <person name="Birren B.W."/>
        </authorList>
    </citation>
    <scope>NUCLEOTIDE SEQUENCE [LARGE SCALE GENOMIC DNA]</scope>
    <source>
        <strain evidence="4">DSM 14603 / FGSC 9021 / UM521</strain>
    </source>
</reference>
<feature type="chain" id="PRO_5002240647" evidence="2">
    <location>
        <begin position="20"/>
        <end position="198"/>
    </location>
</feature>
<dbReference type="AlphaFoldDB" id="A0A0D1E355"/>
<dbReference type="OrthoDB" id="2550448at2759"/>
<organism evidence="3 4">
    <name type="scientific">Mycosarcoma maydis</name>
    <name type="common">Corn smut fungus</name>
    <name type="synonym">Ustilago maydis</name>
    <dbReference type="NCBI Taxonomy" id="5270"/>
    <lineage>
        <taxon>Eukaryota</taxon>
        <taxon>Fungi</taxon>
        <taxon>Dikarya</taxon>
        <taxon>Basidiomycota</taxon>
        <taxon>Ustilaginomycotina</taxon>
        <taxon>Ustilaginomycetes</taxon>
        <taxon>Ustilaginales</taxon>
        <taxon>Ustilaginaceae</taxon>
        <taxon>Mycosarcoma</taxon>
    </lineage>
</organism>
<evidence type="ECO:0000256" key="1">
    <source>
        <dbReference type="SAM" id="MobiDB-lite"/>
    </source>
</evidence>
<protein>
    <submittedName>
        <fullName evidence="3">Uncharacterized protein</fullName>
    </submittedName>
</protein>
<dbReference type="RefSeq" id="XP_011387667.1">
    <property type="nucleotide sequence ID" value="XM_011389365.1"/>
</dbReference>
<dbReference type="VEuPathDB" id="FungiDB:UMAG_01690"/>
<accession>A0A0D1E355</accession>